<dbReference type="SUPFAM" id="SSF56112">
    <property type="entry name" value="Protein kinase-like (PK-like)"/>
    <property type="match status" value="1"/>
</dbReference>
<keyword evidence="4" id="KW-0418">Kinase</keyword>
<evidence type="ECO:0000256" key="2">
    <source>
        <dbReference type="SAM" id="MobiDB-lite"/>
    </source>
</evidence>
<keyword evidence="4" id="KW-0808">Transferase</keyword>
<name>A0A165K438_9BASI</name>
<dbReference type="InterPro" id="IPR011009">
    <property type="entry name" value="Kinase-like_dom_sf"/>
</dbReference>
<organism evidence="4 5">
    <name type="scientific">Calocera cornea HHB12733</name>
    <dbReference type="NCBI Taxonomy" id="1353952"/>
    <lineage>
        <taxon>Eukaryota</taxon>
        <taxon>Fungi</taxon>
        <taxon>Dikarya</taxon>
        <taxon>Basidiomycota</taxon>
        <taxon>Agaricomycotina</taxon>
        <taxon>Dacrymycetes</taxon>
        <taxon>Dacrymycetales</taxon>
        <taxon>Dacrymycetaceae</taxon>
        <taxon>Calocera</taxon>
    </lineage>
</organism>
<proteinExistence type="predicted"/>
<dbReference type="PANTHER" id="PTHR24348:SF68">
    <property type="entry name" value="SERINE_THREONINE-PROTEIN KINASE ATG1C"/>
    <property type="match status" value="1"/>
</dbReference>
<gene>
    <name evidence="4" type="ORF">CALCODRAFT_139742</name>
</gene>
<dbReference type="STRING" id="1353952.A0A165K438"/>
<dbReference type="Gene3D" id="1.10.510.10">
    <property type="entry name" value="Transferase(Phosphotransferase) domain 1"/>
    <property type="match status" value="1"/>
</dbReference>
<accession>A0A165K438</accession>
<dbReference type="PROSITE" id="PS50011">
    <property type="entry name" value="PROTEIN_KINASE_DOM"/>
    <property type="match status" value="1"/>
</dbReference>
<dbReference type="GO" id="GO:0005737">
    <property type="term" value="C:cytoplasm"/>
    <property type="evidence" value="ECO:0007669"/>
    <property type="project" value="TreeGrafter"/>
</dbReference>
<feature type="compositionally biased region" description="Low complexity" evidence="2">
    <location>
        <begin position="518"/>
        <end position="530"/>
    </location>
</feature>
<dbReference type="SMART" id="SM00220">
    <property type="entry name" value="S_TKc"/>
    <property type="match status" value="1"/>
</dbReference>
<dbReference type="InterPro" id="IPR045269">
    <property type="entry name" value="Atg1-like"/>
</dbReference>
<dbReference type="InParanoid" id="A0A165K438"/>
<dbReference type="GO" id="GO:0004674">
    <property type="term" value="F:protein serine/threonine kinase activity"/>
    <property type="evidence" value="ECO:0007669"/>
    <property type="project" value="InterPro"/>
</dbReference>
<feature type="binding site" evidence="1">
    <location>
        <position position="177"/>
    </location>
    <ligand>
        <name>ATP</name>
        <dbReference type="ChEBI" id="CHEBI:30616"/>
    </ligand>
</feature>
<keyword evidence="1" id="KW-0547">Nucleotide-binding</keyword>
<protein>
    <submittedName>
        <fullName evidence="4">Kinase-like protein</fullName>
    </submittedName>
</protein>
<dbReference type="Proteomes" id="UP000076842">
    <property type="component" value="Unassembled WGS sequence"/>
</dbReference>
<feature type="region of interest" description="Disordered" evidence="2">
    <location>
        <begin position="432"/>
        <end position="530"/>
    </location>
</feature>
<dbReference type="PANTHER" id="PTHR24348">
    <property type="entry name" value="SERINE/THREONINE-PROTEIN KINASE UNC-51-RELATED"/>
    <property type="match status" value="1"/>
</dbReference>
<evidence type="ECO:0000259" key="3">
    <source>
        <dbReference type="PROSITE" id="PS50011"/>
    </source>
</evidence>
<feature type="compositionally biased region" description="Polar residues" evidence="2">
    <location>
        <begin position="432"/>
        <end position="456"/>
    </location>
</feature>
<keyword evidence="5" id="KW-1185">Reference proteome</keyword>
<dbReference type="AlphaFoldDB" id="A0A165K438"/>
<dbReference type="OrthoDB" id="10252171at2759"/>
<dbReference type="EMBL" id="KV423915">
    <property type="protein sequence ID" value="KZT62650.1"/>
    <property type="molecule type" value="Genomic_DNA"/>
</dbReference>
<evidence type="ECO:0000256" key="1">
    <source>
        <dbReference type="PROSITE-ProRule" id="PRU10141"/>
    </source>
</evidence>
<evidence type="ECO:0000313" key="4">
    <source>
        <dbReference type="EMBL" id="KZT62650.1"/>
    </source>
</evidence>
<evidence type="ECO:0000313" key="5">
    <source>
        <dbReference type="Proteomes" id="UP000076842"/>
    </source>
</evidence>
<dbReference type="Pfam" id="PF00069">
    <property type="entry name" value="Pkinase"/>
    <property type="match status" value="1"/>
</dbReference>
<reference evidence="4 5" key="1">
    <citation type="journal article" date="2016" name="Mol. Biol. Evol.">
        <title>Comparative Genomics of Early-Diverging Mushroom-Forming Fungi Provides Insights into the Origins of Lignocellulose Decay Capabilities.</title>
        <authorList>
            <person name="Nagy L.G."/>
            <person name="Riley R."/>
            <person name="Tritt A."/>
            <person name="Adam C."/>
            <person name="Daum C."/>
            <person name="Floudas D."/>
            <person name="Sun H."/>
            <person name="Yadav J.S."/>
            <person name="Pangilinan J."/>
            <person name="Larsson K.H."/>
            <person name="Matsuura K."/>
            <person name="Barry K."/>
            <person name="Labutti K."/>
            <person name="Kuo R."/>
            <person name="Ohm R.A."/>
            <person name="Bhattacharya S.S."/>
            <person name="Shirouzu T."/>
            <person name="Yoshinaga Y."/>
            <person name="Martin F.M."/>
            <person name="Grigoriev I.V."/>
            <person name="Hibbett D.S."/>
        </authorList>
    </citation>
    <scope>NUCLEOTIDE SEQUENCE [LARGE SCALE GENOMIC DNA]</scope>
    <source>
        <strain evidence="4 5">HHB12733</strain>
    </source>
</reference>
<dbReference type="GO" id="GO:0005524">
    <property type="term" value="F:ATP binding"/>
    <property type="evidence" value="ECO:0007669"/>
    <property type="project" value="UniProtKB-UniRule"/>
</dbReference>
<dbReference type="PROSITE" id="PS00107">
    <property type="entry name" value="PROTEIN_KINASE_ATP"/>
    <property type="match status" value="1"/>
</dbReference>
<dbReference type="InterPro" id="IPR017441">
    <property type="entry name" value="Protein_kinase_ATP_BS"/>
</dbReference>
<feature type="domain" description="Protein kinase" evidence="3">
    <location>
        <begin position="141"/>
        <end position="403"/>
    </location>
</feature>
<dbReference type="InterPro" id="IPR000719">
    <property type="entry name" value="Prot_kinase_dom"/>
</dbReference>
<keyword evidence="1" id="KW-0067">ATP-binding</keyword>
<dbReference type="GO" id="GO:0010506">
    <property type="term" value="P:regulation of autophagy"/>
    <property type="evidence" value="ECO:0007669"/>
    <property type="project" value="InterPro"/>
</dbReference>
<sequence length="563" mass="61803">MATETKSIPRPKGIVAELYGTSFEPLYLYRGRKYYDLSVHLVVSEKADPRLAAYVHTLAGLMIANVEGVFNVINNTQKTLLVGRRRLEHGHKLALNIGEDLYLKIAEHASMHREDPEMYRLSLRGPPLINGDNGDAFSAKYMLQKVIGRGSFGTVYTAHRSDEFRRGSTPVTYAVKKIVVRDHVQGIQTVREQAALKMADHPNIVKLHDSIGVAPDTIYLVMEYCPEGALDLYVQDNRLLDPSRIKHIMSQLFSGVCYLHSYDIAHRDLKPANILRTADWTIKIADLGLSKFLEPSDVLDTVCGTPAYAAPEVYDVRLATRGYGLNVDAWSLGVILAALSFGRYAWTCPGDQSTWRHDTVRTVWPLEGGEHRLCPHGLDLLRSCLKPSLERPECIDLATYPYFGQCCDGPCTQSAPLAAPCPQQPAVLLPANSNTAPTTGSFHGSQQVSTPSQHSFIMTPDQVPNDGWIRVPSDPPSSIAPPSVRASNPQAPGAAQPSEGDEPLQTTSLGLVIPGPQSSLSSEASSTSTLVGEEVPWWMRPGKGAQAAREARDRVFGRRFGGW</sequence>